<evidence type="ECO:0000256" key="1">
    <source>
        <dbReference type="SAM" id="MobiDB-lite"/>
    </source>
</evidence>
<dbReference type="AlphaFoldDB" id="A0A6M3LPD9"/>
<feature type="compositionally biased region" description="Basic and acidic residues" evidence="1">
    <location>
        <begin position="163"/>
        <end position="173"/>
    </location>
</feature>
<gene>
    <name evidence="2" type="ORF">MM415B06477_0008</name>
</gene>
<dbReference type="EMBL" id="MT143475">
    <property type="protein sequence ID" value="QJA97237.1"/>
    <property type="molecule type" value="Genomic_DNA"/>
</dbReference>
<sequence>MGRRPTDAPMQSDLRRESSIPVQSRISAIELAKLATYWEEVEGIRMNSMSKLVSWSVSALCNLLESNNKVPEGIDSVVDAHRYLSSKGLYQDSLKARSMRKISSAMQVESLRVEGVNPMEYASTQHNMLNNKHSVEPFDGPNLNVSGVDRDMVEELKRRREFERQKKESEVSKTLRSNMPDNELKSYNEAREREVRERENAPIDPKEIMRLQAEKNAKAITKRLAEASAMSEPSLISDGPSLISN</sequence>
<evidence type="ECO:0000313" key="2">
    <source>
        <dbReference type="EMBL" id="QJA97237.1"/>
    </source>
</evidence>
<feature type="compositionally biased region" description="Basic and acidic residues" evidence="1">
    <location>
        <begin position="182"/>
        <end position="204"/>
    </location>
</feature>
<feature type="region of interest" description="Disordered" evidence="1">
    <location>
        <begin position="163"/>
        <end position="204"/>
    </location>
</feature>
<protein>
    <submittedName>
        <fullName evidence="2">Uncharacterized protein</fullName>
    </submittedName>
</protein>
<feature type="region of interest" description="Disordered" evidence="1">
    <location>
        <begin position="225"/>
        <end position="245"/>
    </location>
</feature>
<reference evidence="2" key="1">
    <citation type="submission" date="2020-03" db="EMBL/GenBank/DDBJ databases">
        <title>The deep terrestrial virosphere.</title>
        <authorList>
            <person name="Holmfeldt K."/>
            <person name="Nilsson E."/>
            <person name="Simone D."/>
            <person name="Lopez-Fernandez M."/>
            <person name="Wu X."/>
            <person name="de Brujin I."/>
            <person name="Lundin D."/>
            <person name="Andersson A."/>
            <person name="Bertilsson S."/>
            <person name="Dopson M."/>
        </authorList>
    </citation>
    <scope>NUCLEOTIDE SEQUENCE</scope>
    <source>
        <strain evidence="2">MM415B06477</strain>
    </source>
</reference>
<organism evidence="2">
    <name type="scientific">viral metagenome</name>
    <dbReference type="NCBI Taxonomy" id="1070528"/>
    <lineage>
        <taxon>unclassified sequences</taxon>
        <taxon>metagenomes</taxon>
        <taxon>organismal metagenomes</taxon>
    </lineage>
</organism>
<proteinExistence type="predicted"/>
<name>A0A6M3LPD9_9ZZZZ</name>
<accession>A0A6M3LPD9</accession>